<reference evidence="2 3" key="1">
    <citation type="submission" date="2020-11" db="EMBL/GenBank/DDBJ databases">
        <authorList>
            <person name="Wallbank WR R."/>
            <person name="Pardo Diaz C."/>
            <person name="Kozak K."/>
            <person name="Martin S."/>
            <person name="Jiggins C."/>
            <person name="Moest M."/>
            <person name="Warren A I."/>
            <person name="Generalovic N T."/>
            <person name="Byers J.R.P. K."/>
            <person name="Montejo-Kovacevich G."/>
            <person name="Yen C E."/>
        </authorList>
    </citation>
    <scope>NUCLEOTIDE SEQUENCE [LARGE SCALE GENOMIC DNA]</scope>
</reference>
<keyword evidence="1" id="KW-0175">Coiled coil</keyword>
<proteinExistence type="predicted"/>
<sequence>MEYWKYLEENMKQQASLQVELQGKSDMVNLFASIYYEDVHILYILKVVSFDFSNEENLANLEDLEGSENRLAGFITKLKTNQERIESYLHGLTQKYADDFQKLDNKFQVYKQKEKAWEMEISALGREICERNEKIAVAEAMHCKNQQKLKKMKKELEDILKVEELVEKQHETIHCEHKEKEESWNKEKTQIDEKLEAIKEKFSADMIETRKRTASVCRLRDQELRQFQNNLKMISEHNSQLEAQVKNLEEQLSVQKGVENADAINPKSTRNKSVSKLYSSEEDSIEIFPKRSSEGSTSNESIREPSNRRVLNPSVIGNRFFDFVRGVTADNTSNQGNVSASS</sequence>
<evidence type="ECO:0000313" key="2">
    <source>
        <dbReference type="EMBL" id="CAD7092561.1"/>
    </source>
</evidence>
<keyword evidence="3" id="KW-1185">Reference proteome</keyword>
<dbReference type="EMBL" id="LR899014">
    <property type="protein sequence ID" value="CAD7092561.1"/>
    <property type="molecule type" value="Genomic_DNA"/>
</dbReference>
<evidence type="ECO:0000313" key="3">
    <source>
        <dbReference type="Proteomes" id="UP000594454"/>
    </source>
</evidence>
<organism evidence="2 3">
    <name type="scientific">Hermetia illucens</name>
    <name type="common">Black soldier fly</name>
    <dbReference type="NCBI Taxonomy" id="343691"/>
    <lineage>
        <taxon>Eukaryota</taxon>
        <taxon>Metazoa</taxon>
        <taxon>Ecdysozoa</taxon>
        <taxon>Arthropoda</taxon>
        <taxon>Hexapoda</taxon>
        <taxon>Insecta</taxon>
        <taxon>Pterygota</taxon>
        <taxon>Neoptera</taxon>
        <taxon>Endopterygota</taxon>
        <taxon>Diptera</taxon>
        <taxon>Brachycera</taxon>
        <taxon>Stratiomyomorpha</taxon>
        <taxon>Stratiomyidae</taxon>
        <taxon>Hermetiinae</taxon>
        <taxon>Hermetia</taxon>
    </lineage>
</organism>
<evidence type="ECO:0000256" key="1">
    <source>
        <dbReference type="SAM" id="Coils"/>
    </source>
</evidence>
<feature type="coiled-coil region" evidence="1">
    <location>
        <begin position="149"/>
        <end position="258"/>
    </location>
</feature>
<dbReference type="Proteomes" id="UP000594454">
    <property type="component" value="Chromosome 6"/>
</dbReference>
<name>A0A7R8V479_HERIL</name>
<dbReference type="InParanoid" id="A0A7R8V479"/>
<gene>
    <name evidence="2" type="ORF">HERILL_LOCUS14913</name>
</gene>
<accession>A0A7R8V479</accession>
<protein>
    <submittedName>
        <fullName evidence="2">Uncharacterized protein</fullName>
    </submittedName>
</protein>
<dbReference type="AlphaFoldDB" id="A0A7R8V479"/>